<dbReference type="EMBL" id="JARK01001373">
    <property type="protein sequence ID" value="EYC15286.1"/>
    <property type="molecule type" value="Genomic_DNA"/>
</dbReference>
<reference evidence="3" key="1">
    <citation type="journal article" date="2015" name="Nat. Genet.">
        <title>The genome and transcriptome of the zoonotic hookworm Ancylostoma ceylanicum identify infection-specific gene families.</title>
        <authorList>
            <person name="Schwarz E.M."/>
            <person name="Hu Y."/>
            <person name="Antoshechkin I."/>
            <person name="Miller M.M."/>
            <person name="Sternberg P.W."/>
            <person name="Aroian R.V."/>
        </authorList>
    </citation>
    <scope>NUCLEOTIDE SEQUENCE</scope>
    <source>
        <strain evidence="3">HY135</strain>
    </source>
</reference>
<comment type="caution">
    <text evidence="2">The sequence shown here is derived from an EMBL/GenBank/DDBJ whole genome shotgun (WGS) entry which is preliminary data.</text>
</comment>
<organism evidence="2 3">
    <name type="scientific">Ancylostoma ceylanicum</name>
    <dbReference type="NCBI Taxonomy" id="53326"/>
    <lineage>
        <taxon>Eukaryota</taxon>
        <taxon>Metazoa</taxon>
        <taxon>Ecdysozoa</taxon>
        <taxon>Nematoda</taxon>
        <taxon>Chromadorea</taxon>
        <taxon>Rhabditida</taxon>
        <taxon>Rhabditina</taxon>
        <taxon>Rhabditomorpha</taxon>
        <taxon>Strongyloidea</taxon>
        <taxon>Ancylostomatidae</taxon>
        <taxon>Ancylostomatinae</taxon>
        <taxon>Ancylostoma</taxon>
    </lineage>
</organism>
<dbReference type="GO" id="GO:0003723">
    <property type="term" value="F:RNA binding"/>
    <property type="evidence" value="ECO:0007669"/>
    <property type="project" value="InterPro"/>
</dbReference>
<dbReference type="InterPro" id="IPR002004">
    <property type="entry name" value="PABP_HYD_C"/>
</dbReference>
<dbReference type="FunFam" id="1.10.1900.10:FF:000009">
    <property type="entry name" value="Polyadenylate-binding protein"/>
    <property type="match status" value="1"/>
</dbReference>
<sequence length="146" mass="16309">MELFYSLWSFSAVYCLGYKLLWNFQGQRPQAAGGKQNAAPLFQQYPQSQQQRPAPIAQGIVVGGQEPLTSHMLAQAAPQEQKQLLGERIYALIDRLYPGHKDAGKITGMMLEIDNSELIMMLQDMDLFKSKVEEASSVLQSAAKMN</sequence>
<dbReference type="SMART" id="SM00517">
    <property type="entry name" value="PolyA"/>
    <property type="match status" value="1"/>
</dbReference>
<dbReference type="AlphaFoldDB" id="A0A016UK39"/>
<dbReference type="Proteomes" id="UP000024635">
    <property type="component" value="Unassembled WGS sequence"/>
</dbReference>
<proteinExistence type="predicted"/>
<name>A0A016UK39_9BILA</name>
<evidence type="ECO:0000313" key="2">
    <source>
        <dbReference type="EMBL" id="EYC15286.1"/>
    </source>
</evidence>
<accession>A0A016UK39</accession>
<dbReference type="OrthoDB" id="19742at2759"/>
<feature type="domain" description="PABC" evidence="1">
    <location>
        <begin position="65"/>
        <end position="144"/>
    </location>
</feature>
<protein>
    <recommendedName>
        <fullName evidence="1">PABC domain-containing protein</fullName>
    </recommendedName>
</protein>
<evidence type="ECO:0000259" key="1">
    <source>
        <dbReference type="PROSITE" id="PS51309"/>
    </source>
</evidence>
<dbReference type="Gene3D" id="1.10.1900.10">
    <property type="entry name" value="c-terminal domain of poly(a) binding protein"/>
    <property type="match status" value="1"/>
</dbReference>
<keyword evidence="3" id="KW-1185">Reference proteome</keyword>
<dbReference type="SUPFAM" id="SSF63570">
    <property type="entry name" value="PABC (PABP) domain"/>
    <property type="match status" value="1"/>
</dbReference>
<dbReference type="PROSITE" id="PS51309">
    <property type="entry name" value="PABC"/>
    <property type="match status" value="1"/>
</dbReference>
<dbReference type="InterPro" id="IPR036053">
    <property type="entry name" value="PABP-dom"/>
</dbReference>
<gene>
    <name evidence="2" type="primary">Acey_s0037.g3437</name>
    <name evidence="2" type="ORF">Y032_0037g3437</name>
</gene>
<evidence type="ECO:0000313" key="3">
    <source>
        <dbReference type="Proteomes" id="UP000024635"/>
    </source>
</evidence>
<dbReference type="Pfam" id="PF00658">
    <property type="entry name" value="MLLE"/>
    <property type="match status" value="1"/>
</dbReference>